<name>A0A0D2LNV1_HYPSF</name>
<feature type="region of interest" description="Disordered" evidence="13">
    <location>
        <begin position="550"/>
        <end position="596"/>
    </location>
</feature>
<evidence type="ECO:0000256" key="1">
    <source>
        <dbReference type="ARBA" id="ARBA00004123"/>
    </source>
</evidence>
<feature type="compositionally biased region" description="Basic residues" evidence="13">
    <location>
        <begin position="160"/>
        <end position="169"/>
    </location>
</feature>
<feature type="compositionally biased region" description="Basic and acidic residues" evidence="13">
    <location>
        <begin position="185"/>
        <end position="201"/>
    </location>
</feature>
<dbReference type="Proteomes" id="UP000054270">
    <property type="component" value="Unassembled WGS sequence"/>
</dbReference>
<keyword evidence="6" id="KW-0507">mRNA processing</keyword>
<feature type="compositionally biased region" description="Basic and acidic residues" evidence="13">
    <location>
        <begin position="286"/>
        <end position="295"/>
    </location>
</feature>
<dbReference type="Pfam" id="PF09405">
    <property type="entry name" value="Btz"/>
    <property type="match status" value="1"/>
</dbReference>
<keyword evidence="12" id="KW-0539">Nucleus</keyword>
<dbReference type="GO" id="GO:0005737">
    <property type="term" value="C:cytoplasm"/>
    <property type="evidence" value="ECO:0007669"/>
    <property type="project" value="UniProtKB-SubCell"/>
</dbReference>
<dbReference type="EMBL" id="KN817518">
    <property type="protein sequence ID" value="KJA29722.1"/>
    <property type="molecule type" value="Genomic_DNA"/>
</dbReference>
<dbReference type="GO" id="GO:0003729">
    <property type="term" value="F:mRNA binding"/>
    <property type="evidence" value="ECO:0007669"/>
    <property type="project" value="InterPro"/>
</dbReference>
<evidence type="ECO:0000259" key="14">
    <source>
        <dbReference type="Pfam" id="PF09405"/>
    </source>
</evidence>
<dbReference type="GO" id="GO:0051028">
    <property type="term" value="P:mRNA transport"/>
    <property type="evidence" value="ECO:0007669"/>
    <property type="project" value="UniProtKB-KW"/>
</dbReference>
<evidence type="ECO:0000256" key="4">
    <source>
        <dbReference type="ARBA" id="ARBA00022448"/>
    </source>
</evidence>
<feature type="compositionally biased region" description="Pro residues" evidence="13">
    <location>
        <begin position="581"/>
        <end position="591"/>
    </location>
</feature>
<dbReference type="GO" id="GO:0008380">
    <property type="term" value="P:RNA splicing"/>
    <property type="evidence" value="ECO:0007669"/>
    <property type="project" value="UniProtKB-KW"/>
</dbReference>
<organism evidence="15 16">
    <name type="scientific">Hypholoma sublateritium (strain FD-334 SS-4)</name>
    <dbReference type="NCBI Taxonomy" id="945553"/>
    <lineage>
        <taxon>Eukaryota</taxon>
        <taxon>Fungi</taxon>
        <taxon>Dikarya</taxon>
        <taxon>Basidiomycota</taxon>
        <taxon>Agaricomycotina</taxon>
        <taxon>Agaricomycetes</taxon>
        <taxon>Agaricomycetidae</taxon>
        <taxon>Agaricales</taxon>
        <taxon>Agaricineae</taxon>
        <taxon>Strophariaceae</taxon>
        <taxon>Hypholoma</taxon>
    </lineage>
</organism>
<sequence>MPAALTAPSPTRQVTKAATLKPRAETAPSKKRRVIRRRGRARGDLDSEDEIVREAATDSESDNEDLSSLDSATDDSDTEPASEHVAPRDRTHLPTPRNSKSPESVVKEDTSKVPGPVESFFAPSGDWSEMVTDEKANGPADLPVIDFADFSGHVVAQKAPTRKAKKAQKPNRPSESRATAVPPVPEEKADASTNEHSEHGSPEPGMAPSHPVRTSGQSARQAYQHKLETDPSFVPTIGNFWGHDDRLIDTELRSLSGWWRGRGRGRGRGFAMRGRGGAFNQSRAAPEGEGHEQEKAMELPPIERAWTHDGFEELKRKEETRRAENLAVRNAQGSPKRGGFVGGRGGFVTHRGRGGFMRGGFSSSGAPGNSSPYGRVRYAMKPELMWTKQHEAFLYFETSLKPRLGQAPGFRVRIPGHQTQVIRANPAPRTTPKASTSKAQSEGSEAGDKHFVVRLPQRTGKEREIVVEEPAEETPIEEVFTVRPELATARPAFLPEPAKVQLPPSSHALTGPEGIIAVSIEATIQTKLEQLTMELQPSDPDRLAKTEQAVLRQPSQVTSAQVPEDSSTERPALPPLQTAFSPPPPPQPLVQPSPAYGSPYGYHPALPPGLAMDPNGMPYEVATGRPVYLQTPAMYNPRPAMPSHFSPGVQFVPGHMHHPSAVSPDFLASSHTPPINSFIDPATGTPIFSFPRQTSRIEIRAPTEESERAAKSHARTYSNLRTTAPTFQPSRPVPAPTNGYYPQPTHPEGVPSPYEDANGHPSMEDASLAGMPGMMPYSAYQQTYYYPEPYGYPQYMDMSQGGQYDMYNMEQPPQGTVYY</sequence>
<feature type="region of interest" description="Disordered" evidence="13">
    <location>
        <begin position="1"/>
        <end position="144"/>
    </location>
</feature>
<dbReference type="GO" id="GO:0006417">
    <property type="term" value="P:regulation of translation"/>
    <property type="evidence" value="ECO:0007669"/>
    <property type="project" value="UniProtKB-KW"/>
</dbReference>
<feature type="compositionally biased region" description="Basic residues" evidence="13">
    <location>
        <begin position="29"/>
        <end position="40"/>
    </location>
</feature>
<evidence type="ECO:0000256" key="6">
    <source>
        <dbReference type="ARBA" id="ARBA00022664"/>
    </source>
</evidence>
<gene>
    <name evidence="15" type="ORF">HYPSUDRAFT_231370</name>
</gene>
<accession>A0A0D2LNV1</accession>
<keyword evidence="16" id="KW-1185">Reference proteome</keyword>
<feature type="region of interest" description="Disordered" evidence="13">
    <location>
        <begin position="269"/>
        <end position="295"/>
    </location>
</feature>
<dbReference type="OMA" id="YYYPEQY"/>
<feature type="compositionally biased region" description="Basic and acidic residues" evidence="13">
    <location>
        <begin position="41"/>
        <end position="56"/>
    </location>
</feature>
<evidence type="ECO:0000256" key="12">
    <source>
        <dbReference type="ARBA" id="ARBA00023242"/>
    </source>
</evidence>
<feature type="compositionally biased region" description="Acidic residues" evidence="13">
    <location>
        <begin position="57"/>
        <end position="80"/>
    </location>
</feature>
<protein>
    <recommendedName>
        <fullName evidence="14">Btz domain-containing protein</fullName>
    </recommendedName>
</protein>
<feature type="compositionally biased region" description="Polar residues" evidence="13">
    <location>
        <begin position="432"/>
        <end position="443"/>
    </location>
</feature>
<evidence type="ECO:0000256" key="11">
    <source>
        <dbReference type="ARBA" id="ARBA00023187"/>
    </source>
</evidence>
<comment type="similarity">
    <text evidence="3">Belongs to the CASC3 family.</text>
</comment>
<feature type="region of interest" description="Disordered" evidence="13">
    <location>
        <begin position="425"/>
        <end position="447"/>
    </location>
</feature>
<keyword evidence="4" id="KW-0813">Transport</keyword>
<feature type="compositionally biased region" description="Basic and acidic residues" evidence="13">
    <location>
        <begin position="81"/>
        <end position="92"/>
    </location>
</feature>
<evidence type="ECO:0000313" key="16">
    <source>
        <dbReference type="Proteomes" id="UP000054270"/>
    </source>
</evidence>
<keyword evidence="10" id="KW-0866">Nonsense-mediated mRNA decay</keyword>
<evidence type="ECO:0000256" key="10">
    <source>
        <dbReference type="ARBA" id="ARBA00023161"/>
    </source>
</evidence>
<evidence type="ECO:0000313" key="15">
    <source>
        <dbReference type="EMBL" id="KJA29722.1"/>
    </source>
</evidence>
<feature type="compositionally biased region" description="Polar residues" evidence="13">
    <location>
        <begin position="212"/>
        <end position="221"/>
    </location>
</feature>
<dbReference type="InterPro" id="IPR018545">
    <property type="entry name" value="Btz_dom"/>
</dbReference>
<keyword evidence="7" id="KW-0509">mRNA transport</keyword>
<dbReference type="AlphaFoldDB" id="A0A0D2LNV1"/>
<keyword evidence="8" id="KW-0810">Translation regulation</keyword>
<evidence type="ECO:0000256" key="5">
    <source>
        <dbReference type="ARBA" id="ARBA00022490"/>
    </source>
</evidence>
<keyword evidence="5" id="KW-0963">Cytoplasm</keyword>
<keyword evidence="11" id="KW-0508">mRNA splicing</keyword>
<comment type="subcellular location">
    <subcellularLocation>
        <location evidence="2">Cytoplasm</location>
    </subcellularLocation>
    <subcellularLocation>
        <location evidence="1">Nucleus</location>
    </subcellularLocation>
</comment>
<dbReference type="GO" id="GO:0000184">
    <property type="term" value="P:nuclear-transcribed mRNA catabolic process, nonsense-mediated decay"/>
    <property type="evidence" value="ECO:0007669"/>
    <property type="project" value="UniProtKB-KW"/>
</dbReference>
<feature type="domain" description="Btz" evidence="14">
    <location>
        <begin position="213"/>
        <end position="336"/>
    </location>
</feature>
<proteinExistence type="inferred from homology"/>
<dbReference type="STRING" id="945553.A0A0D2LNV1"/>
<feature type="compositionally biased region" description="Polar residues" evidence="13">
    <location>
        <begin position="553"/>
        <end position="565"/>
    </location>
</feature>
<evidence type="ECO:0000256" key="8">
    <source>
        <dbReference type="ARBA" id="ARBA00022845"/>
    </source>
</evidence>
<evidence type="ECO:0000256" key="3">
    <source>
        <dbReference type="ARBA" id="ARBA00009548"/>
    </source>
</evidence>
<evidence type="ECO:0000256" key="2">
    <source>
        <dbReference type="ARBA" id="ARBA00004496"/>
    </source>
</evidence>
<reference evidence="16" key="1">
    <citation type="submission" date="2014-04" db="EMBL/GenBank/DDBJ databases">
        <title>Evolutionary Origins and Diversification of the Mycorrhizal Mutualists.</title>
        <authorList>
            <consortium name="DOE Joint Genome Institute"/>
            <consortium name="Mycorrhizal Genomics Consortium"/>
            <person name="Kohler A."/>
            <person name="Kuo A."/>
            <person name="Nagy L.G."/>
            <person name="Floudas D."/>
            <person name="Copeland A."/>
            <person name="Barry K.W."/>
            <person name="Cichocki N."/>
            <person name="Veneault-Fourrey C."/>
            <person name="LaButti K."/>
            <person name="Lindquist E.A."/>
            <person name="Lipzen A."/>
            <person name="Lundell T."/>
            <person name="Morin E."/>
            <person name="Murat C."/>
            <person name="Riley R."/>
            <person name="Ohm R."/>
            <person name="Sun H."/>
            <person name="Tunlid A."/>
            <person name="Henrissat B."/>
            <person name="Grigoriev I.V."/>
            <person name="Hibbett D.S."/>
            <person name="Martin F."/>
        </authorList>
    </citation>
    <scope>NUCLEOTIDE SEQUENCE [LARGE SCALE GENOMIC DNA]</scope>
    <source>
        <strain evidence="16">FD-334 SS-4</strain>
    </source>
</reference>
<dbReference type="GO" id="GO:0035145">
    <property type="term" value="C:exon-exon junction complex"/>
    <property type="evidence" value="ECO:0007669"/>
    <property type="project" value="InterPro"/>
</dbReference>
<dbReference type="OrthoDB" id="3361414at2759"/>
<evidence type="ECO:0000256" key="13">
    <source>
        <dbReference type="SAM" id="MobiDB-lite"/>
    </source>
</evidence>
<feature type="region of interest" description="Disordered" evidence="13">
    <location>
        <begin position="156"/>
        <end position="224"/>
    </location>
</feature>
<evidence type="ECO:0000256" key="9">
    <source>
        <dbReference type="ARBA" id="ARBA00022884"/>
    </source>
</evidence>
<dbReference type="GO" id="GO:0006397">
    <property type="term" value="P:mRNA processing"/>
    <property type="evidence" value="ECO:0007669"/>
    <property type="project" value="UniProtKB-KW"/>
</dbReference>
<keyword evidence="9" id="KW-0694">RNA-binding</keyword>
<evidence type="ECO:0000256" key="7">
    <source>
        <dbReference type="ARBA" id="ARBA00022816"/>
    </source>
</evidence>